<dbReference type="PANTHER" id="PTHR10579:SF43">
    <property type="entry name" value="ZINC FINGER (C3HC4-TYPE RING FINGER) FAMILY PROTEIN"/>
    <property type="match status" value="1"/>
</dbReference>
<organism evidence="2 3">
    <name type="scientific">Phormidium pseudopriestleyi FRX01</name>
    <dbReference type="NCBI Taxonomy" id="1759528"/>
    <lineage>
        <taxon>Bacteria</taxon>
        <taxon>Bacillati</taxon>
        <taxon>Cyanobacteriota</taxon>
        <taxon>Cyanophyceae</taxon>
        <taxon>Oscillatoriophycideae</taxon>
        <taxon>Oscillatoriales</taxon>
        <taxon>Oscillatoriaceae</taxon>
        <taxon>Phormidium</taxon>
    </lineage>
</organism>
<dbReference type="SUPFAM" id="SSF53300">
    <property type="entry name" value="vWA-like"/>
    <property type="match status" value="1"/>
</dbReference>
<reference evidence="2 3" key="1">
    <citation type="submission" date="2021-03" db="EMBL/GenBank/DDBJ databases">
        <title>Metabolic Capacity of the Antarctic Cyanobacterium Phormidium pseudopriestleyi that Sustains Oxygenic Photosynthesis in the Presence of Hydrogen Sulfide.</title>
        <authorList>
            <person name="Lumian J.E."/>
            <person name="Jungblut A.D."/>
            <person name="Dillon M.L."/>
            <person name="Hawes I."/>
            <person name="Doran P.T."/>
            <person name="Mackey T.J."/>
            <person name="Dick G.J."/>
            <person name="Grettenberger C.L."/>
            <person name="Sumner D.Y."/>
        </authorList>
    </citation>
    <scope>NUCLEOTIDE SEQUENCE [LARGE SCALE GENOMIC DNA]</scope>
    <source>
        <strain evidence="2 3">FRX01</strain>
    </source>
</reference>
<feature type="domain" description="VWFA" evidence="1">
    <location>
        <begin position="43"/>
        <end position="215"/>
    </location>
</feature>
<dbReference type="EMBL" id="JAFLQW010000140">
    <property type="protein sequence ID" value="MBO0348541.1"/>
    <property type="molecule type" value="Genomic_DNA"/>
</dbReference>
<gene>
    <name evidence="2" type="ORF">J0895_05355</name>
</gene>
<accession>A0ABS3FN64</accession>
<evidence type="ECO:0000313" key="3">
    <source>
        <dbReference type="Proteomes" id="UP000664844"/>
    </source>
</evidence>
<dbReference type="PANTHER" id="PTHR10579">
    <property type="entry name" value="CALCIUM-ACTIVATED CHLORIDE CHANNEL REGULATOR"/>
    <property type="match status" value="1"/>
</dbReference>
<dbReference type="InterPro" id="IPR002035">
    <property type="entry name" value="VWF_A"/>
</dbReference>
<dbReference type="PROSITE" id="PS50234">
    <property type="entry name" value="VWFA"/>
    <property type="match status" value="1"/>
</dbReference>
<dbReference type="Pfam" id="PF00092">
    <property type="entry name" value="VWA"/>
    <property type="match status" value="1"/>
</dbReference>
<protein>
    <submittedName>
        <fullName evidence="2">VWA domain-containing protein</fullName>
    </submittedName>
</protein>
<keyword evidence="3" id="KW-1185">Reference proteome</keyword>
<dbReference type="Proteomes" id="UP000664844">
    <property type="component" value="Unassembled WGS sequence"/>
</dbReference>
<dbReference type="InterPro" id="IPR051266">
    <property type="entry name" value="CLCR"/>
</dbReference>
<evidence type="ECO:0000313" key="2">
    <source>
        <dbReference type="EMBL" id="MBO0348541.1"/>
    </source>
</evidence>
<comment type="caution">
    <text evidence="2">The sequence shown here is derived from an EMBL/GenBank/DDBJ whole genome shotgun (WGS) entry which is preliminary data.</text>
</comment>
<dbReference type="SMART" id="SM00327">
    <property type="entry name" value="VWA"/>
    <property type="match status" value="1"/>
</dbReference>
<name>A0ABS3FN64_9CYAN</name>
<dbReference type="RefSeq" id="WP_207087087.1">
    <property type="nucleotide sequence ID" value="NZ_JAFLQW010000140.1"/>
</dbReference>
<sequence length="411" mass="44705">MKVAIHPALSDANIDAGQPSSQRQLSLSISAIAAGLETSVPLNLCLILDHSGSMTGRPLTTVKEAAYRLIDRLKPGDRLSIVAFDHRAKVIVSNQAIEDIDRIKKQIDKLKADGGTAIDEGMKKGMEELKKGTTGTVSQAFILTDGENEHGSNDRCLKLASEAADANLTLNTLGFGDHWNLDVLESIATAARGALCHIERPEQAVEEFSRLFSRIQSVALTNAYLQLKLMPKVRLAELKPIAQVSPETIELPVEAKNGLFEVRLGDIMTTERVILANLYIGKFAEGKQTLAELQIRYEDPSAGRKQILSDPVLVDANVLSAYRPAIDPTVQQHTLALAKYRQTQIAEQKIQQGDRLGAATMLQTAAKTALQMGDKGAATVLQTSATRLQEGQELSEADRKKTRIVSKTILQ</sequence>
<dbReference type="Gene3D" id="3.40.50.410">
    <property type="entry name" value="von Willebrand factor, type A domain"/>
    <property type="match status" value="1"/>
</dbReference>
<evidence type="ECO:0000259" key="1">
    <source>
        <dbReference type="PROSITE" id="PS50234"/>
    </source>
</evidence>
<dbReference type="InterPro" id="IPR036465">
    <property type="entry name" value="vWFA_dom_sf"/>
</dbReference>
<proteinExistence type="predicted"/>